<dbReference type="InterPro" id="IPR012912">
    <property type="entry name" value="Plasmid_pRiA4b_Orf3-like"/>
</dbReference>
<reference evidence="3 4" key="1">
    <citation type="journal article" date="2015" name="Microbes Environ.">
        <title>Distribution and evolution of nitrogen fixation genes in the phylum bacteroidetes.</title>
        <authorList>
            <person name="Inoue J."/>
            <person name="Oshima K."/>
            <person name="Suda W."/>
            <person name="Sakamoto M."/>
            <person name="Iino T."/>
            <person name="Noda S."/>
            <person name="Hongoh Y."/>
            <person name="Hattori M."/>
            <person name="Ohkuma M."/>
        </authorList>
    </citation>
    <scope>NUCLEOTIDE SEQUENCE [LARGE SCALE GENOMIC DNA]</scope>
    <source>
        <strain evidence="3">JCM 15548</strain>
    </source>
</reference>
<feature type="domain" description="Plasmid pRiA4b Orf3-like" evidence="2">
    <location>
        <begin position="18"/>
        <end position="131"/>
    </location>
</feature>
<protein>
    <recommendedName>
        <fullName evidence="2">Plasmid pRiA4b Orf3-like domain-containing protein</fullName>
    </recommendedName>
</protein>
<evidence type="ECO:0000259" key="2">
    <source>
        <dbReference type="Pfam" id="PF07929"/>
    </source>
</evidence>
<dbReference type="Pfam" id="PF07929">
    <property type="entry name" value="PRiA4_ORF3"/>
    <property type="match status" value="1"/>
</dbReference>
<dbReference type="SUPFAM" id="SSF159941">
    <property type="entry name" value="MM3350-like"/>
    <property type="match status" value="1"/>
</dbReference>
<feature type="region of interest" description="Disordered" evidence="1">
    <location>
        <begin position="148"/>
        <end position="178"/>
    </location>
</feature>
<dbReference type="STRING" id="1236989.JCM15548_11739"/>
<evidence type="ECO:0000313" key="4">
    <source>
        <dbReference type="Proteomes" id="UP000032900"/>
    </source>
</evidence>
<dbReference type="Gene3D" id="3.10.290.30">
    <property type="entry name" value="MM3350-like"/>
    <property type="match status" value="1"/>
</dbReference>
<accession>A0A0E9LXF2</accession>
<evidence type="ECO:0000256" key="1">
    <source>
        <dbReference type="SAM" id="MobiDB-lite"/>
    </source>
</evidence>
<comment type="caution">
    <text evidence="3">The sequence shown here is derived from an EMBL/GenBank/DDBJ whole genome shotgun (WGS) entry which is preliminary data.</text>
</comment>
<organism evidence="3 4">
    <name type="scientific">Geofilum rubicundum JCM 15548</name>
    <dbReference type="NCBI Taxonomy" id="1236989"/>
    <lineage>
        <taxon>Bacteria</taxon>
        <taxon>Pseudomonadati</taxon>
        <taxon>Bacteroidota</taxon>
        <taxon>Bacteroidia</taxon>
        <taxon>Marinilabiliales</taxon>
        <taxon>Marinilabiliaceae</taxon>
        <taxon>Geofilum</taxon>
    </lineage>
</organism>
<keyword evidence="4" id="KW-1185">Reference proteome</keyword>
<dbReference type="InterPro" id="IPR024047">
    <property type="entry name" value="MM3350-like_sf"/>
</dbReference>
<gene>
    <name evidence="3" type="ORF">JCM15548_11739</name>
</gene>
<evidence type="ECO:0000313" key="3">
    <source>
        <dbReference type="EMBL" id="GAO29540.1"/>
    </source>
</evidence>
<name>A0A0E9LXF2_9BACT</name>
<dbReference type="Proteomes" id="UP000032900">
    <property type="component" value="Unassembled WGS sequence"/>
</dbReference>
<feature type="compositionally biased region" description="Acidic residues" evidence="1">
    <location>
        <begin position="162"/>
        <end position="178"/>
    </location>
</feature>
<dbReference type="EMBL" id="BAZW01000010">
    <property type="protein sequence ID" value="GAO29540.1"/>
    <property type="molecule type" value="Genomic_DNA"/>
</dbReference>
<dbReference type="OrthoDB" id="666725at2"/>
<sequence length="178" mass="20605">MIYFFRAISNESDEFLFDIAINSEAKFVDLHHFIQQQLNFDPAQMTSFFLTDEDWQKEKEITLIDMMVDDDSSAVMDQVRLEEFLNAPKQRLLYAFDLFAERVLFMELTDITEGSVKETTCVRMEGTPPPQFSEEGFSFDDALLSDGFDEEGADDFLSYGDDLPDDYADEGSDMNDFY</sequence>
<dbReference type="AlphaFoldDB" id="A0A0E9LXF2"/>
<dbReference type="RefSeq" id="WP_062123911.1">
    <property type="nucleotide sequence ID" value="NZ_BAZW01000010.1"/>
</dbReference>
<proteinExistence type="predicted"/>